<comment type="caution">
    <text evidence="2">The sequence shown here is derived from an EMBL/GenBank/DDBJ whole genome shotgun (WGS) entry which is preliminary data.</text>
</comment>
<dbReference type="AlphaFoldDB" id="A0A9X0RBA1"/>
<feature type="transmembrane region" description="Helical" evidence="1">
    <location>
        <begin position="55"/>
        <end position="73"/>
    </location>
</feature>
<feature type="transmembrane region" description="Helical" evidence="1">
    <location>
        <begin position="29"/>
        <end position="49"/>
    </location>
</feature>
<dbReference type="Proteomes" id="UP000615796">
    <property type="component" value="Unassembled WGS sequence"/>
</dbReference>
<keyword evidence="3" id="KW-1185">Reference proteome</keyword>
<keyword evidence="1" id="KW-0472">Membrane</keyword>
<dbReference type="RefSeq" id="WP_187026682.1">
    <property type="nucleotide sequence ID" value="NZ_JACRUP010000010.1"/>
</dbReference>
<accession>A0A9X0RBA1</accession>
<proteinExistence type="predicted"/>
<evidence type="ECO:0000313" key="2">
    <source>
        <dbReference type="EMBL" id="MBC5852136.1"/>
    </source>
</evidence>
<keyword evidence="1" id="KW-1133">Transmembrane helix</keyword>
<name>A0A9X0RBA1_VIBME</name>
<protein>
    <submittedName>
        <fullName evidence="2">Uncharacterized protein</fullName>
    </submittedName>
</protein>
<keyword evidence="1" id="KW-0812">Transmembrane</keyword>
<gene>
    <name evidence="2" type="ORF">H8Q88_14605</name>
</gene>
<sequence>MKSIENNTSSDKADLLKDVADIVTQKKNLLMIFPTLVVTMYTAFMLITFNEADLTKSLAAITAQFMLCTWIYMGSCDIRESNLINNKFLYSGDHEALIAAIKEAIKDRGCDEYEDERYKKIYSKFNDDNVILAQDFRWLVAYLKVTDTLEKRKAYYSKVIAEENHQQ</sequence>
<organism evidence="2 3">
    <name type="scientific">Vibrio metschnikovii</name>
    <dbReference type="NCBI Taxonomy" id="28172"/>
    <lineage>
        <taxon>Bacteria</taxon>
        <taxon>Pseudomonadati</taxon>
        <taxon>Pseudomonadota</taxon>
        <taxon>Gammaproteobacteria</taxon>
        <taxon>Vibrionales</taxon>
        <taxon>Vibrionaceae</taxon>
        <taxon>Vibrio</taxon>
    </lineage>
</organism>
<evidence type="ECO:0000313" key="3">
    <source>
        <dbReference type="Proteomes" id="UP000615796"/>
    </source>
</evidence>
<evidence type="ECO:0000256" key="1">
    <source>
        <dbReference type="SAM" id="Phobius"/>
    </source>
</evidence>
<reference evidence="2" key="1">
    <citation type="submission" date="2020-08" db="EMBL/GenBank/DDBJ databases">
        <title>Genome Sequencing and Pan-Genome Analysis of Migratory bird Vibrio Strains, Inner Mongolia.</title>
        <authorList>
            <person name="Zheng L."/>
        </authorList>
    </citation>
    <scope>NUCLEOTIDE SEQUENCE</scope>
    <source>
        <strain evidence="2">M13F</strain>
    </source>
</reference>
<dbReference type="EMBL" id="JACRUP010000010">
    <property type="protein sequence ID" value="MBC5852136.1"/>
    <property type="molecule type" value="Genomic_DNA"/>
</dbReference>